<accession>A0A7G9RT83</accession>
<reference evidence="2 3" key="1">
    <citation type="submission" date="2020-08" db="EMBL/GenBank/DDBJ databases">
        <title>Genome sequence of Diaphorobacter ruginosibacter DSM 27467T.</title>
        <authorList>
            <person name="Hyun D.-W."/>
            <person name="Bae J.-W."/>
        </authorList>
    </citation>
    <scope>NUCLEOTIDE SEQUENCE [LARGE SCALE GENOMIC DNA]</scope>
    <source>
        <strain evidence="2 3">DSM 27467</strain>
    </source>
</reference>
<protein>
    <submittedName>
        <fullName evidence="2">DUF2938 domain-containing protein</fullName>
    </submittedName>
</protein>
<dbReference type="Pfam" id="PF11158">
    <property type="entry name" value="DUF2938"/>
    <property type="match status" value="1"/>
</dbReference>
<keyword evidence="1" id="KW-0812">Transmembrane</keyword>
<dbReference type="EMBL" id="CP060714">
    <property type="protein sequence ID" value="QNN58808.1"/>
    <property type="molecule type" value="Genomic_DNA"/>
</dbReference>
<feature type="transmembrane region" description="Helical" evidence="1">
    <location>
        <begin position="100"/>
        <end position="121"/>
    </location>
</feature>
<evidence type="ECO:0000256" key="1">
    <source>
        <dbReference type="SAM" id="Phobius"/>
    </source>
</evidence>
<evidence type="ECO:0000313" key="2">
    <source>
        <dbReference type="EMBL" id="QNN58808.1"/>
    </source>
</evidence>
<evidence type="ECO:0000313" key="3">
    <source>
        <dbReference type="Proteomes" id="UP000515811"/>
    </source>
</evidence>
<organism evidence="2 3">
    <name type="scientific">Diaphorobacter ruginosibacter</name>
    <dbReference type="NCBI Taxonomy" id="1715720"/>
    <lineage>
        <taxon>Bacteria</taxon>
        <taxon>Pseudomonadati</taxon>
        <taxon>Pseudomonadota</taxon>
        <taxon>Betaproteobacteria</taxon>
        <taxon>Burkholderiales</taxon>
        <taxon>Comamonadaceae</taxon>
        <taxon>Diaphorobacter</taxon>
    </lineage>
</organism>
<dbReference type="KEGG" id="drg:H9K76_08375"/>
<feature type="transmembrane region" description="Helical" evidence="1">
    <location>
        <begin position="69"/>
        <end position="94"/>
    </location>
</feature>
<keyword evidence="1" id="KW-0472">Membrane</keyword>
<gene>
    <name evidence="2" type="ORF">H9K76_08375</name>
</gene>
<dbReference type="InterPro" id="IPR021329">
    <property type="entry name" value="DUF2938"/>
</dbReference>
<dbReference type="AlphaFoldDB" id="A0A7G9RT83"/>
<feature type="transmembrane region" description="Helical" evidence="1">
    <location>
        <begin position="142"/>
        <end position="163"/>
    </location>
</feature>
<dbReference type="Proteomes" id="UP000515811">
    <property type="component" value="Chromosome"/>
</dbReference>
<keyword evidence="1" id="KW-1133">Transmembrane helix</keyword>
<keyword evidence="3" id="KW-1185">Reference proteome</keyword>
<proteinExistence type="predicted"/>
<feature type="transmembrane region" description="Helical" evidence="1">
    <location>
        <begin position="6"/>
        <end position="27"/>
    </location>
</feature>
<sequence length="165" mass="17839">MGSVQGWAEVLLIGVGATMVMDVWGFIQRRLGIPTLDYAMVGRWVGHLFKGRFSHAHIGKASPVAGERLLGWMVHYATGIAFAVLLIGVFGMSWLETPTWWPALAVGVCTVAIPFFVTQPAMGMGVAASRTPVPWVSRLRSVLTHAVFGGGLYLSAAMLQWMASH</sequence>
<name>A0A7G9RT83_9BURK</name>
<dbReference type="RefSeq" id="WP_187599496.1">
    <property type="nucleotide sequence ID" value="NZ_CP060714.1"/>
</dbReference>